<evidence type="ECO:0000256" key="7">
    <source>
        <dbReference type="ARBA" id="ARBA00022777"/>
    </source>
</evidence>
<keyword evidence="7" id="KW-0418">Kinase</keyword>
<dbReference type="EC" id="2.7.13.3" evidence="3"/>
<gene>
    <name evidence="16" type="ORF">SAMN04488696_1536</name>
</gene>
<evidence type="ECO:0000259" key="13">
    <source>
        <dbReference type="PROSITE" id="PS50109"/>
    </source>
</evidence>
<dbReference type="InterPro" id="IPR005467">
    <property type="entry name" value="His_kinase_dom"/>
</dbReference>
<dbReference type="PROSITE" id="PS50112">
    <property type="entry name" value="PAS"/>
    <property type="match status" value="1"/>
</dbReference>
<evidence type="ECO:0000256" key="8">
    <source>
        <dbReference type="ARBA" id="ARBA00022840"/>
    </source>
</evidence>
<evidence type="ECO:0000256" key="6">
    <source>
        <dbReference type="ARBA" id="ARBA00022741"/>
    </source>
</evidence>
<dbReference type="SUPFAM" id="SSF47384">
    <property type="entry name" value="Homodimeric domain of signal transducing histidine kinase"/>
    <property type="match status" value="1"/>
</dbReference>
<evidence type="ECO:0000256" key="3">
    <source>
        <dbReference type="ARBA" id="ARBA00012438"/>
    </source>
</evidence>
<dbReference type="InterPro" id="IPR003594">
    <property type="entry name" value="HATPase_dom"/>
</dbReference>
<keyword evidence="12" id="KW-1133">Transmembrane helix</keyword>
<dbReference type="GO" id="GO:0005886">
    <property type="term" value="C:plasma membrane"/>
    <property type="evidence" value="ECO:0007669"/>
    <property type="project" value="TreeGrafter"/>
</dbReference>
<feature type="domain" description="PAS" evidence="14">
    <location>
        <begin position="121"/>
        <end position="191"/>
    </location>
</feature>
<dbReference type="Gene3D" id="3.30.450.20">
    <property type="entry name" value="PAS domain"/>
    <property type="match status" value="1"/>
</dbReference>
<comment type="catalytic activity">
    <reaction evidence="1">
        <text>ATP + protein L-histidine = ADP + protein N-phospho-L-histidine.</text>
        <dbReference type="EC" id="2.7.13.3"/>
    </reaction>
</comment>
<dbReference type="SMART" id="SM00388">
    <property type="entry name" value="HisKA"/>
    <property type="match status" value="1"/>
</dbReference>
<dbReference type="GO" id="GO:0009927">
    <property type="term" value="F:histidine phosphotransfer kinase activity"/>
    <property type="evidence" value="ECO:0007669"/>
    <property type="project" value="TreeGrafter"/>
</dbReference>
<dbReference type="PANTHER" id="PTHR43047">
    <property type="entry name" value="TWO-COMPONENT HISTIDINE PROTEIN KINASE"/>
    <property type="match status" value="1"/>
</dbReference>
<accession>A0A1I4RFW2</accession>
<evidence type="ECO:0000256" key="12">
    <source>
        <dbReference type="SAM" id="Phobius"/>
    </source>
</evidence>
<keyword evidence="10 12" id="KW-0472">Membrane</keyword>
<keyword evidence="11" id="KW-0131">Cell cycle</keyword>
<dbReference type="Gene3D" id="3.30.565.10">
    <property type="entry name" value="Histidine kinase-like ATPase, C-terminal domain"/>
    <property type="match status" value="1"/>
</dbReference>
<dbReference type="InterPro" id="IPR004358">
    <property type="entry name" value="Sig_transdc_His_kin-like_C"/>
</dbReference>
<keyword evidence="4" id="KW-0597">Phosphoprotein</keyword>
<feature type="transmembrane region" description="Helical" evidence="12">
    <location>
        <begin position="6"/>
        <end position="23"/>
    </location>
</feature>
<dbReference type="SUPFAM" id="SSF55874">
    <property type="entry name" value="ATPase domain of HSP90 chaperone/DNA topoisomerase II/histidine kinase"/>
    <property type="match status" value="1"/>
</dbReference>
<dbReference type="SMART" id="SM00091">
    <property type="entry name" value="PAS"/>
    <property type="match status" value="1"/>
</dbReference>
<keyword evidence="17" id="KW-1185">Reference proteome</keyword>
<dbReference type="GO" id="GO:0005524">
    <property type="term" value="F:ATP binding"/>
    <property type="evidence" value="ECO:0007669"/>
    <property type="project" value="UniProtKB-KW"/>
</dbReference>
<dbReference type="InterPro" id="IPR000700">
    <property type="entry name" value="PAS-assoc_C"/>
</dbReference>
<dbReference type="InterPro" id="IPR035965">
    <property type="entry name" value="PAS-like_dom_sf"/>
</dbReference>
<dbReference type="InterPro" id="IPR036890">
    <property type="entry name" value="HATPase_C_sf"/>
</dbReference>
<dbReference type="Pfam" id="PF02518">
    <property type="entry name" value="HATPase_c"/>
    <property type="match status" value="1"/>
</dbReference>
<dbReference type="Pfam" id="PF08448">
    <property type="entry name" value="PAS_4"/>
    <property type="match status" value="1"/>
</dbReference>
<proteinExistence type="predicted"/>
<evidence type="ECO:0000259" key="15">
    <source>
        <dbReference type="PROSITE" id="PS50113"/>
    </source>
</evidence>
<dbReference type="GO" id="GO:0000155">
    <property type="term" value="F:phosphorelay sensor kinase activity"/>
    <property type="evidence" value="ECO:0007669"/>
    <property type="project" value="InterPro"/>
</dbReference>
<evidence type="ECO:0000256" key="10">
    <source>
        <dbReference type="ARBA" id="ARBA00023136"/>
    </source>
</evidence>
<dbReference type="FunFam" id="1.10.287.130:FF:000038">
    <property type="entry name" value="Sensory transduction histidine kinase"/>
    <property type="match status" value="1"/>
</dbReference>
<dbReference type="SMART" id="SM00387">
    <property type="entry name" value="HATPase_c"/>
    <property type="match status" value="1"/>
</dbReference>
<dbReference type="PROSITE" id="PS50113">
    <property type="entry name" value="PAC"/>
    <property type="match status" value="1"/>
</dbReference>
<dbReference type="PRINTS" id="PR00344">
    <property type="entry name" value="BCTRLSENSOR"/>
</dbReference>
<evidence type="ECO:0000256" key="2">
    <source>
        <dbReference type="ARBA" id="ARBA00004370"/>
    </source>
</evidence>
<dbReference type="InterPro" id="IPR036097">
    <property type="entry name" value="HisK_dim/P_sf"/>
</dbReference>
<keyword evidence="9" id="KW-0902">Two-component regulatory system</keyword>
<dbReference type="CDD" id="cd16922">
    <property type="entry name" value="HATPase_EvgS-ArcB-TorS-like"/>
    <property type="match status" value="1"/>
</dbReference>
<dbReference type="Gene3D" id="1.10.287.130">
    <property type="match status" value="1"/>
</dbReference>
<dbReference type="InterPro" id="IPR013656">
    <property type="entry name" value="PAS_4"/>
</dbReference>
<dbReference type="EMBL" id="FOUJ01000002">
    <property type="protein sequence ID" value="SFM50820.1"/>
    <property type="molecule type" value="Genomic_DNA"/>
</dbReference>
<feature type="transmembrane region" description="Helical" evidence="12">
    <location>
        <begin position="81"/>
        <end position="104"/>
    </location>
</feature>
<comment type="subcellular location">
    <subcellularLocation>
        <location evidence="2">Membrane</location>
    </subcellularLocation>
</comment>
<organism evidence="16 17">
    <name type="scientific">Methanolobus profundi</name>
    <dbReference type="NCBI Taxonomy" id="487685"/>
    <lineage>
        <taxon>Archaea</taxon>
        <taxon>Methanobacteriati</taxon>
        <taxon>Methanobacteriota</taxon>
        <taxon>Stenosarchaea group</taxon>
        <taxon>Methanomicrobia</taxon>
        <taxon>Methanosarcinales</taxon>
        <taxon>Methanosarcinaceae</taxon>
        <taxon>Methanolobus</taxon>
    </lineage>
</organism>
<evidence type="ECO:0000259" key="14">
    <source>
        <dbReference type="PROSITE" id="PS50112"/>
    </source>
</evidence>
<evidence type="ECO:0000256" key="9">
    <source>
        <dbReference type="ARBA" id="ARBA00023012"/>
    </source>
</evidence>
<evidence type="ECO:0000256" key="1">
    <source>
        <dbReference type="ARBA" id="ARBA00000085"/>
    </source>
</evidence>
<keyword evidence="12" id="KW-0812">Transmembrane</keyword>
<dbReference type="CDD" id="cd00082">
    <property type="entry name" value="HisKA"/>
    <property type="match status" value="1"/>
</dbReference>
<keyword evidence="5" id="KW-0808">Transferase</keyword>
<dbReference type="STRING" id="487685.SAMN04488696_1536"/>
<evidence type="ECO:0000256" key="5">
    <source>
        <dbReference type="ARBA" id="ARBA00022679"/>
    </source>
</evidence>
<evidence type="ECO:0000313" key="17">
    <source>
        <dbReference type="Proteomes" id="UP000198535"/>
    </source>
</evidence>
<feature type="transmembrane region" description="Helical" evidence="12">
    <location>
        <begin position="35"/>
        <end position="52"/>
    </location>
</feature>
<reference evidence="17" key="1">
    <citation type="submission" date="2016-10" db="EMBL/GenBank/DDBJ databases">
        <authorList>
            <person name="Varghese N."/>
            <person name="Submissions S."/>
        </authorList>
    </citation>
    <scope>NUCLEOTIDE SEQUENCE [LARGE SCALE GENOMIC DNA]</scope>
    <source>
        <strain evidence="17">Mob M</strain>
    </source>
</reference>
<dbReference type="OrthoDB" id="342253at2157"/>
<dbReference type="AlphaFoldDB" id="A0A1I4RFW2"/>
<dbReference type="Proteomes" id="UP000198535">
    <property type="component" value="Unassembled WGS sequence"/>
</dbReference>
<dbReference type="Pfam" id="PF00512">
    <property type="entry name" value="HisKA"/>
    <property type="match status" value="1"/>
</dbReference>
<feature type="domain" description="Histidine kinase" evidence="13">
    <location>
        <begin position="262"/>
        <end position="481"/>
    </location>
</feature>
<name>A0A1I4RFW2_9EURY</name>
<dbReference type="InterPro" id="IPR000014">
    <property type="entry name" value="PAS"/>
</dbReference>
<dbReference type="CDD" id="cd00130">
    <property type="entry name" value="PAS"/>
    <property type="match status" value="1"/>
</dbReference>
<feature type="domain" description="PAC" evidence="15">
    <location>
        <begin position="192"/>
        <end position="245"/>
    </location>
</feature>
<dbReference type="PANTHER" id="PTHR43047:SF72">
    <property type="entry name" value="OSMOSENSING HISTIDINE PROTEIN KINASE SLN1"/>
    <property type="match status" value="1"/>
</dbReference>
<evidence type="ECO:0000256" key="4">
    <source>
        <dbReference type="ARBA" id="ARBA00022553"/>
    </source>
</evidence>
<dbReference type="InterPro" id="IPR003661">
    <property type="entry name" value="HisK_dim/P_dom"/>
</dbReference>
<evidence type="ECO:0000313" key="16">
    <source>
        <dbReference type="EMBL" id="SFM50820.1"/>
    </source>
</evidence>
<dbReference type="FunFam" id="3.30.565.10:FF:000010">
    <property type="entry name" value="Sensor histidine kinase RcsC"/>
    <property type="match status" value="1"/>
</dbReference>
<dbReference type="NCBIfam" id="TIGR00229">
    <property type="entry name" value="sensory_box"/>
    <property type="match status" value="1"/>
</dbReference>
<protein>
    <recommendedName>
        <fullName evidence="3">histidine kinase</fullName>
        <ecNumber evidence="3">2.7.13.3</ecNumber>
    </recommendedName>
</protein>
<dbReference type="PROSITE" id="PS50109">
    <property type="entry name" value="HIS_KIN"/>
    <property type="match status" value="1"/>
</dbReference>
<dbReference type="SUPFAM" id="SSF55785">
    <property type="entry name" value="PYP-like sensor domain (PAS domain)"/>
    <property type="match status" value="1"/>
</dbReference>
<keyword evidence="6" id="KW-0547">Nucleotide-binding</keyword>
<evidence type="ECO:0000256" key="11">
    <source>
        <dbReference type="ARBA" id="ARBA00023306"/>
    </source>
</evidence>
<dbReference type="RefSeq" id="WP_091935551.1">
    <property type="nucleotide sequence ID" value="NZ_FOUJ01000002.1"/>
</dbReference>
<keyword evidence="8" id="KW-0067">ATP-binding</keyword>
<sequence length="484" mass="54494">MGDLIKESIVAMVLLITTFYLWNTGRKNKEISNNGLQMILAGFVFLTIGHIVDALDDIWFIETYVESTIVEEVLENLFGEIISFVLIAYGVITWMPTIASINVLENEVKERRDTQEELNKKTSKLTGLLNSIPDMVFFKDMEGKYLGCNPSFSDFINYPSEHIVGKSIHDIFPKEKADELYQQDTEVISSGKVMKYEVSSEACGDKRYYETIKAPLYDSEGTYLGLVGISRDVTNYKEIEELNKARIKAETASNTKSEFLATMSHELRTPLNSIIGFSDVMLSGMAGNVSDQQEKYLKNIAVSGKHLLELINNILDLSKSEAGKMELEPDQFKVDAVINEVLGVMSPIATKKKVELKVENTDPMIIINADKLRFKQIIYNLMSNAVKFTPEGGSVRVLIKAYEDLIRIEVADTGIGVSEEDMHLLFEPFKQIDHRIERRYEGTGLGLALVKNFVELHGGKIWVESKVGEGSTFIFEIPDISKEN</sequence>